<comment type="caution">
    <text evidence="1">The sequence shown here is derived from an EMBL/GenBank/DDBJ whole genome shotgun (WGS) entry which is preliminary data.</text>
</comment>
<keyword evidence="2" id="KW-1185">Reference proteome</keyword>
<sequence length="202" mass="21646">MPPARLVIFTRYPEPGRAKTRLIPAIGAEGAAAVHRRLTEQTVAAARASGLAIEVRTTGAPHDRFADWLGHDLVFVDQGEGDLGERMQRASSPLPVLFIGSDLPDLRAGHLAEAAKLIESGRTVLGPAEDGGYWALGLTEAADYLFADMPWSTDEVFRLTAARLAERGIVPALLPTLSDCDTPEDLARWPALSPGTAQRSRG</sequence>
<dbReference type="SUPFAM" id="SSF53448">
    <property type="entry name" value="Nucleotide-diphospho-sugar transferases"/>
    <property type="match status" value="1"/>
</dbReference>
<name>A0ABP7RFY6_9SPHN</name>
<dbReference type="PANTHER" id="PTHR36529:SF1">
    <property type="entry name" value="GLYCOSYLTRANSFERASE"/>
    <property type="match status" value="1"/>
</dbReference>
<dbReference type="InterPro" id="IPR029044">
    <property type="entry name" value="Nucleotide-diphossugar_trans"/>
</dbReference>
<dbReference type="Pfam" id="PF09837">
    <property type="entry name" value="DUF2064"/>
    <property type="match status" value="1"/>
</dbReference>
<dbReference type="PANTHER" id="PTHR36529">
    <property type="entry name" value="SLL1095 PROTEIN"/>
    <property type="match status" value="1"/>
</dbReference>
<dbReference type="EMBL" id="BAAAZD010000001">
    <property type="protein sequence ID" value="GAA3996914.1"/>
    <property type="molecule type" value="Genomic_DNA"/>
</dbReference>
<dbReference type="Gene3D" id="3.90.550.10">
    <property type="entry name" value="Spore Coat Polysaccharide Biosynthesis Protein SpsA, Chain A"/>
    <property type="match status" value="1"/>
</dbReference>
<dbReference type="Proteomes" id="UP001501310">
    <property type="component" value="Unassembled WGS sequence"/>
</dbReference>
<reference evidence="2" key="1">
    <citation type="journal article" date="2019" name="Int. J. Syst. Evol. Microbiol.">
        <title>The Global Catalogue of Microorganisms (GCM) 10K type strain sequencing project: providing services to taxonomists for standard genome sequencing and annotation.</title>
        <authorList>
            <consortium name="The Broad Institute Genomics Platform"/>
            <consortium name="The Broad Institute Genome Sequencing Center for Infectious Disease"/>
            <person name="Wu L."/>
            <person name="Ma J."/>
        </authorList>
    </citation>
    <scope>NUCLEOTIDE SEQUENCE [LARGE SCALE GENOMIC DNA]</scope>
    <source>
        <strain evidence="2">JCM 16603</strain>
    </source>
</reference>
<dbReference type="NCBIfam" id="TIGR04282">
    <property type="entry name" value="glyco_like_cofC"/>
    <property type="match status" value="1"/>
</dbReference>
<dbReference type="InterPro" id="IPR018641">
    <property type="entry name" value="Trfase_1_rSAM/seldom-assoc"/>
</dbReference>
<protein>
    <submittedName>
        <fullName evidence="1">TIGR04282 family arsenosugar biosynthesis glycosyltransferase</fullName>
    </submittedName>
</protein>
<accession>A0ABP7RFY6</accession>
<evidence type="ECO:0000313" key="1">
    <source>
        <dbReference type="EMBL" id="GAA3996914.1"/>
    </source>
</evidence>
<gene>
    <name evidence="1" type="ORF">GCM10022211_02630</name>
</gene>
<evidence type="ECO:0000313" key="2">
    <source>
        <dbReference type="Proteomes" id="UP001501310"/>
    </source>
</evidence>
<organism evidence="1 2">
    <name type="scientific">Sphingomonas humi</name>
    <dbReference type="NCBI Taxonomy" id="335630"/>
    <lineage>
        <taxon>Bacteria</taxon>
        <taxon>Pseudomonadati</taxon>
        <taxon>Pseudomonadota</taxon>
        <taxon>Alphaproteobacteria</taxon>
        <taxon>Sphingomonadales</taxon>
        <taxon>Sphingomonadaceae</taxon>
        <taxon>Sphingomonas</taxon>
    </lineage>
</organism>
<dbReference type="RefSeq" id="WP_344708354.1">
    <property type="nucleotide sequence ID" value="NZ_BAAAZD010000001.1"/>
</dbReference>
<proteinExistence type="predicted"/>